<evidence type="ECO:0000313" key="2">
    <source>
        <dbReference type="Proteomes" id="UP001150603"/>
    </source>
</evidence>
<proteinExistence type="predicted"/>
<dbReference type="EMBL" id="JANBPW010005672">
    <property type="protein sequence ID" value="KAJ1932124.1"/>
    <property type="molecule type" value="Genomic_DNA"/>
</dbReference>
<gene>
    <name evidence="1" type="ORF">FBU59_006477</name>
</gene>
<comment type="caution">
    <text evidence="1">The sequence shown here is derived from an EMBL/GenBank/DDBJ whole genome shotgun (WGS) entry which is preliminary data.</text>
</comment>
<name>A0ACC1IZQ6_9FUNG</name>
<sequence length="390" mass="43156">MSAREINIVVVGGSWSGVKAIRTLVNLAQSDYPNLRVTLVERRAHYFHITGAIRGMVDPSYAQRMCIPYDRMFSTGGIPNTNHAYIQGTLAQVHSRFIDLESGQRIFFDYLIIATGSQYHSLPVVQSTHYHEAQELFASMRASVQRANRILVVGGGAVGVGLCGEIADHYPDKKLTIAHNRMHLLNGDLADSFASSAETKLSRMGVRLMLGEAVLPAPNSPKNFVTPDAPQVFTTKSGKSIECDLAIWTTGGRPETRYMSTLAPSNWERPLVDAVRNRIRVRPTLQLDDDLYPHIFAIGDCNTLPDSEKYVAKACAQAKLAVINIHLMMDEGYDSRVRLSAQAGQEALARAHLLPYFYTRNSVVVPLGKKRGVTEAWGLRFGDIATRTKK</sequence>
<reference evidence="1" key="1">
    <citation type="submission" date="2022-07" db="EMBL/GenBank/DDBJ databases">
        <title>Phylogenomic reconstructions and comparative analyses of Kickxellomycotina fungi.</title>
        <authorList>
            <person name="Reynolds N.K."/>
            <person name="Stajich J.E."/>
            <person name="Barry K."/>
            <person name="Grigoriev I.V."/>
            <person name="Crous P."/>
            <person name="Smith M.E."/>
        </authorList>
    </citation>
    <scope>NUCLEOTIDE SEQUENCE</scope>
    <source>
        <strain evidence="1">NRRL 5244</strain>
    </source>
</reference>
<keyword evidence="2" id="KW-1185">Reference proteome</keyword>
<organism evidence="1 2">
    <name type="scientific">Linderina macrospora</name>
    <dbReference type="NCBI Taxonomy" id="4868"/>
    <lineage>
        <taxon>Eukaryota</taxon>
        <taxon>Fungi</taxon>
        <taxon>Fungi incertae sedis</taxon>
        <taxon>Zoopagomycota</taxon>
        <taxon>Kickxellomycotina</taxon>
        <taxon>Kickxellomycetes</taxon>
        <taxon>Kickxellales</taxon>
        <taxon>Kickxellaceae</taxon>
        <taxon>Linderina</taxon>
    </lineage>
</organism>
<evidence type="ECO:0000313" key="1">
    <source>
        <dbReference type="EMBL" id="KAJ1932124.1"/>
    </source>
</evidence>
<dbReference type="Proteomes" id="UP001150603">
    <property type="component" value="Unassembled WGS sequence"/>
</dbReference>
<feature type="non-terminal residue" evidence="1">
    <location>
        <position position="390"/>
    </location>
</feature>
<accession>A0ACC1IZQ6</accession>
<protein>
    <submittedName>
        <fullName evidence="1">Uncharacterized protein</fullName>
    </submittedName>
</protein>